<evidence type="ECO:0000313" key="1">
    <source>
        <dbReference type="EMBL" id="QTR51638.1"/>
    </source>
</evidence>
<dbReference type="EMBL" id="CP072800">
    <property type="protein sequence ID" value="QTR51638.1"/>
    <property type="molecule type" value="Genomic_DNA"/>
</dbReference>
<organism evidence="1 2">
    <name type="scientific">Candidatus Thiothrix anitrata</name>
    <dbReference type="NCBI Taxonomy" id="2823902"/>
    <lineage>
        <taxon>Bacteria</taxon>
        <taxon>Pseudomonadati</taxon>
        <taxon>Pseudomonadota</taxon>
        <taxon>Gammaproteobacteria</taxon>
        <taxon>Thiotrichales</taxon>
        <taxon>Thiotrichaceae</taxon>
        <taxon>Thiothrix</taxon>
    </lineage>
</organism>
<accession>A0ABX7X8T3</accession>
<sequence>MNRVEEDLRPEYTRESLGKGVRGKYHAAYQEGVTLMVGLEPDVAKVFPDATAVNQALRTLIRLMAAKESPLVDRQQEAA</sequence>
<protein>
    <submittedName>
        <fullName evidence="1">Uncharacterized protein</fullName>
    </submittedName>
</protein>
<name>A0ABX7X8T3_9GAMM</name>
<gene>
    <name evidence="1" type="ORF">J8380_08900</name>
</gene>
<dbReference type="Proteomes" id="UP000672027">
    <property type="component" value="Chromosome"/>
</dbReference>
<keyword evidence="2" id="KW-1185">Reference proteome</keyword>
<dbReference type="RefSeq" id="WP_210230276.1">
    <property type="nucleotide sequence ID" value="NZ_CP072800.1"/>
</dbReference>
<evidence type="ECO:0000313" key="2">
    <source>
        <dbReference type="Proteomes" id="UP000672027"/>
    </source>
</evidence>
<reference evidence="1 2" key="1">
    <citation type="submission" date="2021-04" db="EMBL/GenBank/DDBJ databases">
        <title>Genomics, taxonomy and metabolism of representatives of sulfur bacteria of the genus Thiothrix: Thiothrix fructosivorans QT, Thiothrix unzii A1T and three new species, Thiothrix subterranea sp. nov., Thiothrix litoralis sp. nov. and 'Candidatus Thiothrix anitrata' sp. nov.</title>
        <authorList>
            <person name="Ravin N.V."/>
            <person name="Smolyakov D."/>
            <person name="Rudenko T.S."/>
            <person name="Mardanov A.V."/>
            <person name="Beletsky A.V."/>
            <person name="Markov N.D."/>
            <person name="Fomenkov A.I."/>
            <person name="Roberts R.J."/>
            <person name="Karnachuk O.V."/>
            <person name="Novikov A."/>
            <person name="Grabovich M.Y."/>
        </authorList>
    </citation>
    <scope>NUCLEOTIDE SEQUENCE [LARGE SCALE GENOMIC DNA]</scope>
    <source>
        <strain evidence="1 2">A52</strain>
    </source>
</reference>
<proteinExistence type="predicted"/>